<keyword evidence="11" id="KW-0472">Membrane</keyword>
<evidence type="ECO:0000313" key="13">
    <source>
        <dbReference type="EMBL" id="TEB31899.1"/>
    </source>
</evidence>
<dbReference type="InterPro" id="IPR017972">
    <property type="entry name" value="Cyt_P450_CS"/>
</dbReference>
<dbReference type="GO" id="GO:0016705">
    <property type="term" value="F:oxidoreductase activity, acting on paired donors, with incorporation or reduction of molecular oxygen"/>
    <property type="evidence" value="ECO:0007669"/>
    <property type="project" value="InterPro"/>
</dbReference>
<organism evidence="13 14">
    <name type="scientific">Coprinellus micaceus</name>
    <name type="common">Glistening ink-cap mushroom</name>
    <name type="synonym">Coprinus micaceus</name>
    <dbReference type="NCBI Taxonomy" id="71717"/>
    <lineage>
        <taxon>Eukaryota</taxon>
        <taxon>Fungi</taxon>
        <taxon>Dikarya</taxon>
        <taxon>Basidiomycota</taxon>
        <taxon>Agaricomycotina</taxon>
        <taxon>Agaricomycetes</taxon>
        <taxon>Agaricomycetidae</taxon>
        <taxon>Agaricales</taxon>
        <taxon>Agaricineae</taxon>
        <taxon>Psathyrellaceae</taxon>
        <taxon>Coprinellus</taxon>
    </lineage>
</organism>
<keyword evidence="14" id="KW-1185">Reference proteome</keyword>
<dbReference type="PRINTS" id="PR00463">
    <property type="entry name" value="EP450I"/>
</dbReference>
<proteinExistence type="inferred from homology"/>
<accession>A0A4Y7TEE4</accession>
<sequence length="533" mass="60816">MSTYTAYHLLGCILVLATVQFVVKKTNGRKSKLPLPHGPKGLPLIGNLHQMPSGFAWRQYREWSKEFDSDILYIDVAGTNIVVLNSTEAANDLLEVRSSLYSGRPRFPMVNELMGWEFNWGFMDYGNFWRKHRKLMHHSFHPTAAKQFRPYITKATRRVLKRFLDNPHPHQIMLHLRYMAGETIMSLSYGIDIQPKDDPYIQTSTEGVHPLMAAGVPGAFLVDTLPVLKYVPSWFPGASFKTKARHWKVLARTMIEMPFAASKEFMEGGKESVSFVVENLRKIEAGLENDPEHEVITKNVAGTLYTAGSDTTVSAITSCILGFLENPDILKKAQADLDRVVKPGQLPEFDDESSLPYITAIVKETLRWREVAPIAVPHFLKTEDEYRGYRLPANTVVVGNSYAMLHDENVYTDPFKFKPDRFIDPETGELDFTRARDPDHACWGFGRRICPGRHMAFSAVWLAVASLVYCFDFKKSKVRVKDDDGKEEERDVELSHEYTPALVQMPKPFECVIKPRSKEKEDLIRYVSQNEDS</sequence>
<dbReference type="PANTHER" id="PTHR46300:SF7">
    <property type="entry name" value="P450, PUTATIVE (EUROFUNG)-RELATED"/>
    <property type="match status" value="1"/>
</dbReference>
<comment type="similarity">
    <text evidence="3 10">Belongs to the cytochrome P450 family.</text>
</comment>
<evidence type="ECO:0000256" key="1">
    <source>
        <dbReference type="ARBA" id="ARBA00001971"/>
    </source>
</evidence>
<evidence type="ECO:0000256" key="6">
    <source>
        <dbReference type="ARBA" id="ARBA00023002"/>
    </source>
</evidence>
<dbReference type="InterPro" id="IPR001128">
    <property type="entry name" value="Cyt_P450"/>
</dbReference>
<keyword evidence="6 10" id="KW-0560">Oxidoreductase</keyword>
<feature type="binding site" description="axial binding residue" evidence="9">
    <location>
        <position position="450"/>
    </location>
    <ligand>
        <name>heme</name>
        <dbReference type="ChEBI" id="CHEBI:30413"/>
    </ligand>
    <ligandPart>
        <name>Fe</name>
        <dbReference type="ChEBI" id="CHEBI:18248"/>
    </ligandPart>
</feature>
<keyword evidence="11" id="KW-1133">Transmembrane helix</keyword>
<evidence type="ECO:0000256" key="2">
    <source>
        <dbReference type="ARBA" id="ARBA00005179"/>
    </source>
</evidence>
<feature type="signal peptide" evidence="12">
    <location>
        <begin position="1"/>
        <end position="28"/>
    </location>
</feature>
<name>A0A4Y7TEE4_COPMI</name>
<comment type="caution">
    <text evidence="13">The sequence shown here is derived from an EMBL/GenBank/DDBJ whole genome shotgun (WGS) entry which is preliminary data.</text>
</comment>
<dbReference type="Proteomes" id="UP000298030">
    <property type="component" value="Unassembled WGS sequence"/>
</dbReference>
<feature type="transmembrane region" description="Helical" evidence="11">
    <location>
        <begin position="454"/>
        <end position="471"/>
    </location>
</feature>
<evidence type="ECO:0000256" key="10">
    <source>
        <dbReference type="RuleBase" id="RU000461"/>
    </source>
</evidence>
<dbReference type="STRING" id="71717.A0A4Y7TEE4"/>
<keyword evidence="11" id="KW-0812">Transmembrane</keyword>
<evidence type="ECO:0000256" key="12">
    <source>
        <dbReference type="SAM" id="SignalP"/>
    </source>
</evidence>
<keyword evidence="8 10" id="KW-0503">Monooxygenase</keyword>
<evidence type="ECO:0000256" key="3">
    <source>
        <dbReference type="ARBA" id="ARBA00010617"/>
    </source>
</evidence>
<evidence type="ECO:0000256" key="9">
    <source>
        <dbReference type="PIRSR" id="PIRSR602401-1"/>
    </source>
</evidence>
<dbReference type="GO" id="GO:0020037">
    <property type="term" value="F:heme binding"/>
    <property type="evidence" value="ECO:0007669"/>
    <property type="project" value="InterPro"/>
</dbReference>
<evidence type="ECO:0000256" key="11">
    <source>
        <dbReference type="SAM" id="Phobius"/>
    </source>
</evidence>
<dbReference type="GO" id="GO:0005506">
    <property type="term" value="F:iron ion binding"/>
    <property type="evidence" value="ECO:0007669"/>
    <property type="project" value="InterPro"/>
</dbReference>
<dbReference type="AlphaFoldDB" id="A0A4Y7TEE4"/>
<feature type="chain" id="PRO_5021336933" evidence="12">
    <location>
        <begin position="29"/>
        <end position="533"/>
    </location>
</feature>
<dbReference type="PANTHER" id="PTHR46300">
    <property type="entry name" value="P450, PUTATIVE (EUROFUNG)-RELATED-RELATED"/>
    <property type="match status" value="1"/>
</dbReference>
<protein>
    <submittedName>
        <fullName evidence="13">Cytochrome P450</fullName>
    </submittedName>
</protein>
<dbReference type="Pfam" id="PF00067">
    <property type="entry name" value="p450"/>
    <property type="match status" value="1"/>
</dbReference>
<dbReference type="EMBL" id="QPFP01000017">
    <property type="protein sequence ID" value="TEB31899.1"/>
    <property type="molecule type" value="Genomic_DNA"/>
</dbReference>
<gene>
    <name evidence="13" type="ORF">FA13DRAFT_1663241</name>
</gene>
<keyword evidence="4 9" id="KW-0349">Heme</keyword>
<evidence type="ECO:0000313" key="14">
    <source>
        <dbReference type="Proteomes" id="UP000298030"/>
    </source>
</evidence>
<evidence type="ECO:0000256" key="5">
    <source>
        <dbReference type="ARBA" id="ARBA00022723"/>
    </source>
</evidence>
<evidence type="ECO:0000256" key="8">
    <source>
        <dbReference type="ARBA" id="ARBA00023033"/>
    </source>
</evidence>
<keyword evidence="5 9" id="KW-0479">Metal-binding</keyword>
<dbReference type="CDD" id="cd11065">
    <property type="entry name" value="CYP64-like"/>
    <property type="match status" value="1"/>
</dbReference>
<reference evidence="13 14" key="1">
    <citation type="journal article" date="2019" name="Nat. Ecol. Evol.">
        <title>Megaphylogeny resolves global patterns of mushroom evolution.</title>
        <authorList>
            <person name="Varga T."/>
            <person name="Krizsan K."/>
            <person name="Foldi C."/>
            <person name="Dima B."/>
            <person name="Sanchez-Garcia M."/>
            <person name="Sanchez-Ramirez S."/>
            <person name="Szollosi G.J."/>
            <person name="Szarkandi J.G."/>
            <person name="Papp V."/>
            <person name="Albert L."/>
            <person name="Andreopoulos W."/>
            <person name="Angelini C."/>
            <person name="Antonin V."/>
            <person name="Barry K.W."/>
            <person name="Bougher N.L."/>
            <person name="Buchanan P."/>
            <person name="Buyck B."/>
            <person name="Bense V."/>
            <person name="Catcheside P."/>
            <person name="Chovatia M."/>
            <person name="Cooper J."/>
            <person name="Damon W."/>
            <person name="Desjardin D."/>
            <person name="Finy P."/>
            <person name="Geml J."/>
            <person name="Haridas S."/>
            <person name="Hughes K."/>
            <person name="Justo A."/>
            <person name="Karasinski D."/>
            <person name="Kautmanova I."/>
            <person name="Kiss B."/>
            <person name="Kocsube S."/>
            <person name="Kotiranta H."/>
            <person name="LaButti K.M."/>
            <person name="Lechner B.E."/>
            <person name="Liimatainen K."/>
            <person name="Lipzen A."/>
            <person name="Lukacs Z."/>
            <person name="Mihaltcheva S."/>
            <person name="Morgado L.N."/>
            <person name="Niskanen T."/>
            <person name="Noordeloos M.E."/>
            <person name="Ohm R.A."/>
            <person name="Ortiz-Santana B."/>
            <person name="Ovrebo C."/>
            <person name="Racz N."/>
            <person name="Riley R."/>
            <person name="Savchenko A."/>
            <person name="Shiryaev A."/>
            <person name="Soop K."/>
            <person name="Spirin V."/>
            <person name="Szebenyi C."/>
            <person name="Tomsovsky M."/>
            <person name="Tulloss R.E."/>
            <person name="Uehling J."/>
            <person name="Grigoriev I.V."/>
            <person name="Vagvolgyi C."/>
            <person name="Papp T."/>
            <person name="Martin F.M."/>
            <person name="Miettinen O."/>
            <person name="Hibbett D.S."/>
            <person name="Nagy L.G."/>
        </authorList>
    </citation>
    <scope>NUCLEOTIDE SEQUENCE [LARGE SCALE GENOMIC DNA]</scope>
    <source>
        <strain evidence="13 14">FP101781</strain>
    </source>
</reference>
<dbReference type="SUPFAM" id="SSF48264">
    <property type="entry name" value="Cytochrome P450"/>
    <property type="match status" value="1"/>
</dbReference>
<comment type="cofactor">
    <cofactor evidence="1 9">
        <name>heme</name>
        <dbReference type="ChEBI" id="CHEBI:30413"/>
    </cofactor>
</comment>
<dbReference type="InterPro" id="IPR002401">
    <property type="entry name" value="Cyt_P450_E_grp-I"/>
</dbReference>
<comment type="pathway">
    <text evidence="2">Secondary metabolite biosynthesis.</text>
</comment>
<keyword evidence="12" id="KW-0732">Signal</keyword>
<dbReference type="PROSITE" id="PS00086">
    <property type="entry name" value="CYTOCHROME_P450"/>
    <property type="match status" value="1"/>
</dbReference>
<evidence type="ECO:0000256" key="7">
    <source>
        <dbReference type="ARBA" id="ARBA00023004"/>
    </source>
</evidence>
<evidence type="ECO:0000256" key="4">
    <source>
        <dbReference type="ARBA" id="ARBA00022617"/>
    </source>
</evidence>
<dbReference type="GO" id="GO:0004497">
    <property type="term" value="F:monooxygenase activity"/>
    <property type="evidence" value="ECO:0007669"/>
    <property type="project" value="UniProtKB-KW"/>
</dbReference>
<dbReference type="InterPro" id="IPR050364">
    <property type="entry name" value="Cytochrome_P450_fung"/>
</dbReference>
<keyword evidence="7 9" id="KW-0408">Iron</keyword>
<dbReference type="OrthoDB" id="2789670at2759"/>
<dbReference type="InterPro" id="IPR036396">
    <property type="entry name" value="Cyt_P450_sf"/>
</dbReference>
<dbReference type="Gene3D" id="1.10.630.10">
    <property type="entry name" value="Cytochrome P450"/>
    <property type="match status" value="1"/>
</dbReference>